<protein>
    <submittedName>
        <fullName evidence="2">Uncharacterized protein</fullName>
    </submittedName>
</protein>
<evidence type="ECO:0000313" key="7">
    <source>
        <dbReference type="Proteomes" id="UP000735874"/>
    </source>
</evidence>
<evidence type="ECO:0000313" key="3">
    <source>
        <dbReference type="EMBL" id="KAG2924787.1"/>
    </source>
</evidence>
<dbReference type="Proteomes" id="UP000735874">
    <property type="component" value="Unassembled WGS sequence"/>
</dbReference>
<organism evidence="2 7">
    <name type="scientific">Phytophthora cactorum</name>
    <dbReference type="NCBI Taxonomy" id="29920"/>
    <lineage>
        <taxon>Eukaryota</taxon>
        <taxon>Sar</taxon>
        <taxon>Stramenopiles</taxon>
        <taxon>Oomycota</taxon>
        <taxon>Peronosporomycetes</taxon>
        <taxon>Peronosporales</taxon>
        <taxon>Peronosporaceae</taxon>
        <taxon>Phytophthora</taxon>
    </lineage>
</organism>
<dbReference type="EMBL" id="RCMK01000506">
    <property type="protein sequence ID" value="KAG2924787.1"/>
    <property type="molecule type" value="Genomic_DNA"/>
</dbReference>
<dbReference type="Proteomes" id="UP000697107">
    <property type="component" value="Unassembled WGS sequence"/>
</dbReference>
<evidence type="ECO:0000256" key="1">
    <source>
        <dbReference type="SAM" id="MobiDB-lite"/>
    </source>
</evidence>
<evidence type="ECO:0000313" key="6">
    <source>
        <dbReference type="EMBL" id="KAG3207546.1"/>
    </source>
</evidence>
<dbReference type="Proteomes" id="UP000774804">
    <property type="component" value="Unassembled WGS sequence"/>
</dbReference>
<evidence type="ECO:0000313" key="4">
    <source>
        <dbReference type="EMBL" id="KAG2927599.1"/>
    </source>
</evidence>
<dbReference type="EMBL" id="RCMG01000519">
    <property type="protein sequence ID" value="KAG2852780.1"/>
    <property type="molecule type" value="Genomic_DNA"/>
</dbReference>
<name>A0A8T1LM81_9STRA</name>
<dbReference type="EMBL" id="RCMI01000182">
    <property type="protein sequence ID" value="KAG2927599.1"/>
    <property type="molecule type" value="Genomic_DNA"/>
</dbReference>
<gene>
    <name evidence="2" type="ORF">PC113_g14735</name>
    <name evidence="4" type="ORF">PC115_g7504</name>
    <name evidence="3" type="ORF">PC117_g15324</name>
    <name evidence="5" type="ORF">PC118_g7887</name>
    <name evidence="6" type="ORF">PC129_g21411</name>
</gene>
<dbReference type="EMBL" id="RCMV01001710">
    <property type="protein sequence ID" value="KAG3207546.1"/>
    <property type="molecule type" value="Genomic_DNA"/>
</dbReference>
<sequence length="34" mass="3649">MSEQPVAFMGVEEAREGRNAHAGEGGSFQDRVAK</sequence>
<dbReference type="Proteomes" id="UP000760860">
    <property type="component" value="Unassembled WGS sequence"/>
</dbReference>
<proteinExistence type="predicted"/>
<evidence type="ECO:0000313" key="5">
    <source>
        <dbReference type="EMBL" id="KAG2986297.1"/>
    </source>
</evidence>
<dbReference type="AlphaFoldDB" id="A0A8T1LM81"/>
<evidence type="ECO:0000313" key="2">
    <source>
        <dbReference type="EMBL" id="KAG2852780.1"/>
    </source>
</evidence>
<comment type="caution">
    <text evidence="2">The sequence shown here is derived from an EMBL/GenBank/DDBJ whole genome shotgun (WGS) entry which is preliminary data.</text>
</comment>
<feature type="compositionally biased region" description="Basic and acidic residues" evidence="1">
    <location>
        <begin position="12"/>
        <end position="21"/>
    </location>
</feature>
<dbReference type="EMBL" id="RCML01000194">
    <property type="protein sequence ID" value="KAG2986297.1"/>
    <property type="molecule type" value="Genomic_DNA"/>
</dbReference>
<feature type="region of interest" description="Disordered" evidence="1">
    <location>
        <begin position="1"/>
        <end position="34"/>
    </location>
</feature>
<accession>A0A8T1LM81</accession>
<dbReference type="Proteomes" id="UP000736787">
    <property type="component" value="Unassembled WGS sequence"/>
</dbReference>
<reference evidence="2" key="1">
    <citation type="submission" date="2018-10" db="EMBL/GenBank/DDBJ databases">
        <title>Effector identification in a new, highly contiguous assembly of the strawberry crown rot pathogen Phytophthora cactorum.</title>
        <authorList>
            <person name="Armitage A.D."/>
            <person name="Nellist C.F."/>
            <person name="Bates H."/>
            <person name="Vickerstaff R.J."/>
            <person name="Harrison R.J."/>
        </authorList>
    </citation>
    <scope>NUCLEOTIDE SEQUENCE</scope>
    <source>
        <strain evidence="2">15-7</strain>
        <strain evidence="4">4032</strain>
        <strain evidence="3">4040</strain>
        <strain evidence="5">P415</strain>
        <strain evidence="6">P421</strain>
    </source>
</reference>